<organism evidence="2 3">
    <name type="scientific">Rhynchophorus ferrugineus</name>
    <name type="common">Red palm weevil</name>
    <name type="synonym">Curculio ferrugineus</name>
    <dbReference type="NCBI Taxonomy" id="354439"/>
    <lineage>
        <taxon>Eukaryota</taxon>
        <taxon>Metazoa</taxon>
        <taxon>Ecdysozoa</taxon>
        <taxon>Arthropoda</taxon>
        <taxon>Hexapoda</taxon>
        <taxon>Insecta</taxon>
        <taxon>Pterygota</taxon>
        <taxon>Neoptera</taxon>
        <taxon>Endopterygota</taxon>
        <taxon>Coleoptera</taxon>
        <taxon>Polyphaga</taxon>
        <taxon>Cucujiformia</taxon>
        <taxon>Curculionidae</taxon>
        <taxon>Dryophthorinae</taxon>
        <taxon>Rhynchophorus</taxon>
    </lineage>
</organism>
<name>A0A834HRS7_RHYFE</name>
<sequence>MDAILFKIVKEILTSHPKRLSFDVKNNTDSSKRKQTTLACPFPTTKQLNWQPTEQKSQAQGFGGGGFQHRDGGGAAGFVNPDASGGQVKYGHQSGFGQSFGADGRVPIYSNKNSYGESTVNLGAGADYHKGGGGFGDKRVGLNFNHRF</sequence>
<keyword evidence="3" id="KW-1185">Reference proteome</keyword>
<evidence type="ECO:0000313" key="3">
    <source>
        <dbReference type="Proteomes" id="UP000625711"/>
    </source>
</evidence>
<dbReference type="AlphaFoldDB" id="A0A834HRS7"/>
<proteinExistence type="predicted"/>
<dbReference type="EMBL" id="JAACXV010014549">
    <property type="protein sequence ID" value="KAF7266343.1"/>
    <property type="molecule type" value="Genomic_DNA"/>
</dbReference>
<feature type="region of interest" description="Disordered" evidence="1">
    <location>
        <begin position="49"/>
        <end position="84"/>
    </location>
</feature>
<protein>
    <submittedName>
        <fullName evidence="2">Uncharacterized protein</fullName>
    </submittedName>
</protein>
<accession>A0A834HRS7</accession>
<gene>
    <name evidence="2" type="ORF">GWI33_020371</name>
</gene>
<evidence type="ECO:0000256" key="1">
    <source>
        <dbReference type="SAM" id="MobiDB-lite"/>
    </source>
</evidence>
<dbReference type="Proteomes" id="UP000625711">
    <property type="component" value="Unassembled WGS sequence"/>
</dbReference>
<comment type="caution">
    <text evidence="2">The sequence shown here is derived from an EMBL/GenBank/DDBJ whole genome shotgun (WGS) entry which is preliminary data.</text>
</comment>
<evidence type="ECO:0000313" key="2">
    <source>
        <dbReference type="EMBL" id="KAF7266343.1"/>
    </source>
</evidence>
<reference evidence="2" key="1">
    <citation type="submission" date="2020-08" db="EMBL/GenBank/DDBJ databases">
        <title>Genome sequencing and assembly of the red palm weevil Rhynchophorus ferrugineus.</title>
        <authorList>
            <person name="Dias G.B."/>
            <person name="Bergman C.M."/>
            <person name="Manee M."/>
        </authorList>
    </citation>
    <scope>NUCLEOTIDE SEQUENCE</scope>
    <source>
        <strain evidence="2">AA-2017</strain>
        <tissue evidence="2">Whole larva</tissue>
    </source>
</reference>